<feature type="compositionally biased region" description="Polar residues" evidence="5">
    <location>
        <begin position="147"/>
        <end position="169"/>
    </location>
</feature>
<feature type="domain" description="HSF-type DNA-binding" evidence="6">
    <location>
        <begin position="19"/>
        <end position="118"/>
    </location>
</feature>
<sequence length="296" mass="32876">MYFTTSPRKTPTPTMISSAAPPFLASLYEMLSKEDPRVIGWCDGGKAFGVHNFDAMEKHMLPTYFRHSKFASFQRQLNYFGFRKVQTPSASSNKHSNIYYQPLFTRDDPSAMLLIKRKTYGLKIVPTPRRTTTPEYYSFPATPITPPSSSRMAPVISRSSSTPNQNARSSAGAPMLRRSHSTPVPDPVDFDAYLSVVSAQPSSYEQLLYGDIPRITPQNDTGLFINASMAEAFPTIQDVPSTPVSMTSMVAHMQTVSVVDAPLDDFVFAPLPFRPLESAGDQYLSNEDLDLLACFT</sequence>
<evidence type="ECO:0000256" key="3">
    <source>
        <dbReference type="ARBA" id="ARBA00023242"/>
    </source>
</evidence>
<dbReference type="PRINTS" id="PR00056">
    <property type="entry name" value="HSFDOMAIN"/>
</dbReference>
<reference evidence="7" key="1">
    <citation type="submission" date="2013-12" db="EMBL/GenBank/DDBJ databases">
        <title>The Genome Sequence of Aphanomyces astaci APO3.</title>
        <authorList>
            <consortium name="The Broad Institute Genomics Platform"/>
            <person name="Russ C."/>
            <person name="Tyler B."/>
            <person name="van West P."/>
            <person name="Dieguez-Uribeondo J."/>
            <person name="Young S.K."/>
            <person name="Zeng Q."/>
            <person name="Gargeya S."/>
            <person name="Fitzgerald M."/>
            <person name="Abouelleil A."/>
            <person name="Alvarado L."/>
            <person name="Chapman S.B."/>
            <person name="Gainer-Dewar J."/>
            <person name="Goldberg J."/>
            <person name="Griggs A."/>
            <person name="Gujja S."/>
            <person name="Hansen M."/>
            <person name="Howarth C."/>
            <person name="Imamovic A."/>
            <person name="Ireland A."/>
            <person name="Larimer J."/>
            <person name="McCowan C."/>
            <person name="Murphy C."/>
            <person name="Pearson M."/>
            <person name="Poon T.W."/>
            <person name="Priest M."/>
            <person name="Roberts A."/>
            <person name="Saif S."/>
            <person name="Shea T."/>
            <person name="Sykes S."/>
            <person name="Wortman J."/>
            <person name="Nusbaum C."/>
            <person name="Birren B."/>
        </authorList>
    </citation>
    <scope>NUCLEOTIDE SEQUENCE [LARGE SCALE GENOMIC DNA]</scope>
    <source>
        <strain evidence="7">APO3</strain>
    </source>
</reference>
<evidence type="ECO:0000256" key="5">
    <source>
        <dbReference type="SAM" id="MobiDB-lite"/>
    </source>
</evidence>
<dbReference type="PANTHER" id="PTHR10015">
    <property type="entry name" value="HEAT SHOCK TRANSCRIPTION FACTOR"/>
    <property type="match status" value="1"/>
</dbReference>
<keyword evidence="3" id="KW-0539">Nucleus</keyword>
<dbReference type="GO" id="GO:0043565">
    <property type="term" value="F:sequence-specific DNA binding"/>
    <property type="evidence" value="ECO:0007669"/>
    <property type="project" value="InterPro"/>
</dbReference>
<dbReference type="GO" id="GO:0003700">
    <property type="term" value="F:DNA-binding transcription factor activity"/>
    <property type="evidence" value="ECO:0007669"/>
    <property type="project" value="InterPro"/>
</dbReference>
<accession>W4G4K0</accession>
<dbReference type="AlphaFoldDB" id="W4G4K0"/>
<dbReference type="InterPro" id="IPR036388">
    <property type="entry name" value="WH-like_DNA-bd_sf"/>
</dbReference>
<dbReference type="InterPro" id="IPR000232">
    <property type="entry name" value="HSF_DNA-bd"/>
</dbReference>
<dbReference type="OrthoDB" id="79033at2759"/>
<gene>
    <name evidence="7" type="ORF">H257_10760</name>
</gene>
<comment type="subcellular location">
    <subcellularLocation>
        <location evidence="1">Nucleus</location>
    </subcellularLocation>
</comment>
<dbReference type="PANTHER" id="PTHR10015:SF427">
    <property type="entry name" value="HEAT SHOCK FACTOR PROTEIN"/>
    <property type="match status" value="1"/>
</dbReference>
<dbReference type="STRING" id="112090.W4G4K0"/>
<dbReference type="Gene3D" id="1.10.10.10">
    <property type="entry name" value="Winged helix-like DNA-binding domain superfamily/Winged helix DNA-binding domain"/>
    <property type="match status" value="1"/>
</dbReference>
<dbReference type="SMART" id="SM00415">
    <property type="entry name" value="HSF"/>
    <property type="match status" value="1"/>
</dbReference>
<dbReference type="EMBL" id="KI913143">
    <property type="protein sequence ID" value="ETV74627.1"/>
    <property type="molecule type" value="Genomic_DNA"/>
</dbReference>
<keyword evidence="2" id="KW-0238">DNA-binding</keyword>
<dbReference type="InterPro" id="IPR036390">
    <property type="entry name" value="WH_DNA-bd_sf"/>
</dbReference>
<comment type="similarity">
    <text evidence="4">Belongs to the HSF family.</text>
</comment>
<dbReference type="Pfam" id="PF00447">
    <property type="entry name" value="HSF_DNA-bind"/>
    <property type="match status" value="1"/>
</dbReference>
<evidence type="ECO:0000256" key="1">
    <source>
        <dbReference type="ARBA" id="ARBA00004123"/>
    </source>
</evidence>
<organism evidence="7">
    <name type="scientific">Aphanomyces astaci</name>
    <name type="common">Crayfish plague agent</name>
    <dbReference type="NCBI Taxonomy" id="112090"/>
    <lineage>
        <taxon>Eukaryota</taxon>
        <taxon>Sar</taxon>
        <taxon>Stramenopiles</taxon>
        <taxon>Oomycota</taxon>
        <taxon>Saprolegniomycetes</taxon>
        <taxon>Saprolegniales</taxon>
        <taxon>Verrucalvaceae</taxon>
        <taxon>Aphanomyces</taxon>
    </lineage>
</organism>
<dbReference type="VEuPathDB" id="FungiDB:H257_10760"/>
<proteinExistence type="inferred from homology"/>
<evidence type="ECO:0000256" key="4">
    <source>
        <dbReference type="RuleBase" id="RU004020"/>
    </source>
</evidence>
<evidence type="ECO:0000259" key="6">
    <source>
        <dbReference type="SMART" id="SM00415"/>
    </source>
</evidence>
<evidence type="ECO:0000313" key="7">
    <source>
        <dbReference type="EMBL" id="ETV74627.1"/>
    </source>
</evidence>
<dbReference type="GO" id="GO:0005634">
    <property type="term" value="C:nucleus"/>
    <property type="evidence" value="ECO:0007669"/>
    <property type="project" value="UniProtKB-SubCell"/>
</dbReference>
<dbReference type="GeneID" id="20812756"/>
<protein>
    <recommendedName>
        <fullName evidence="6">HSF-type DNA-binding domain-containing protein</fullName>
    </recommendedName>
</protein>
<evidence type="ECO:0000256" key="2">
    <source>
        <dbReference type="ARBA" id="ARBA00023125"/>
    </source>
</evidence>
<dbReference type="SUPFAM" id="SSF46785">
    <property type="entry name" value="Winged helix' DNA-binding domain"/>
    <property type="match status" value="1"/>
</dbReference>
<feature type="region of interest" description="Disordered" evidence="5">
    <location>
        <begin position="136"/>
        <end position="182"/>
    </location>
</feature>
<dbReference type="FunFam" id="1.10.10.10:FF:000286">
    <property type="entry name" value="Heat shock transcription factor"/>
    <property type="match status" value="1"/>
</dbReference>
<name>W4G4K0_APHAT</name>
<dbReference type="RefSeq" id="XP_009835714.1">
    <property type="nucleotide sequence ID" value="XM_009837412.1"/>
</dbReference>